<dbReference type="eggNOG" id="ENOG5031YX9">
    <property type="taxonomic scope" value="Bacteria"/>
</dbReference>
<protein>
    <submittedName>
        <fullName evidence="3">Uncharacterized protein</fullName>
    </submittedName>
</protein>
<dbReference type="HOGENOM" id="CLU_1419350_0_0_11"/>
<proteinExistence type="predicted"/>
<keyword evidence="2" id="KW-0812">Transmembrane</keyword>
<dbReference type="Proteomes" id="UP000011723">
    <property type="component" value="Chromosome"/>
</dbReference>
<name>M1MXQ7_9CORY</name>
<evidence type="ECO:0000313" key="4">
    <source>
        <dbReference type="Proteomes" id="UP000011723"/>
    </source>
</evidence>
<feature type="region of interest" description="Disordered" evidence="1">
    <location>
        <begin position="75"/>
        <end position="110"/>
    </location>
</feature>
<dbReference type="RefSeq" id="WP_015400933.1">
    <property type="nucleotide sequence ID" value="NC_020302.1"/>
</dbReference>
<keyword evidence="2" id="KW-1133">Transmembrane helix</keyword>
<feature type="transmembrane region" description="Helical" evidence="2">
    <location>
        <begin position="117"/>
        <end position="134"/>
    </location>
</feature>
<dbReference type="PATRIC" id="fig|1121362.3.peg.1526"/>
<dbReference type="AlphaFoldDB" id="M1MXQ7"/>
<dbReference type="KEGG" id="chn:A605_07560"/>
<organism evidence="3 4">
    <name type="scientific">Corynebacterium halotolerans YIM 70093 = DSM 44683</name>
    <dbReference type="NCBI Taxonomy" id="1121362"/>
    <lineage>
        <taxon>Bacteria</taxon>
        <taxon>Bacillati</taxon>
        <taxon>Actinomycetota</taxon>
        <taxon>Actinomycetes</taxon>
        <taxon>Mycobacteriales</taxon>
        <taxon>Corynebacteriaceae</taxon>
        <taxon>Corynebacterium</taxon>
    </lineage>
</organism>
<accession>M1MXQ7</accession>
<evidence type="ECO:0000313" key="3">
    <source>
        <dbReference type="EMBL" id="AGF72514.1"/>
    </source>
</evidence>
<dbReference type="OrthoDB" id="4408003at2"/>
<dbReference type="EMBL" id="CP003697">
    <property type="protein sequence ID" value="AGF72514.1"/>
    <property type="molecule type" value="Genomic_DNA"/>
</dbReference>
<evidence type="ECO:0000256" key="1">
    <source>
        <dbReference type="SAM" id="MobiDB-lite"/>
    </source>
</evidence>
<evidence type="ECO:0000256" key="2">
    <source>
        <dbReference type="SAM" id="Phobius"/>
    </source>
</evidence>
<keyword evidence="4" id="KW-1185">Reference proteome</keyword>
<sequence>MSAQQEDAGQDYIVEYRAGQFQNGSLVLRFRQQPSEREIRQALVDFGLPAGVLEEVRARPMSGIRIWSEATRASARGSGSRDGRSAAAVGAGGAGSAARSTPQTTVQGEEKKGGCTASIMVIVLIYFVVVGLFAQPAISYGEGMGAFLPESANPAVECFRSIEGFTHDQDEGLLEQFFSTEPTEFPVTPANAAYYLSCLTTAWG</sequence>
<gene>
    <name evidence="3" type="ORF">A605_07560</name>
</gene>
<keyword evidence="2" id="KW-0472">Membrane</keyword>
<reference evidence="3 4" key="1">
    <citation type="journal article" date="2012" name="Stand. Genomic Sci.">
        <title>Genome sequence of the halotolerant bacterium Corynebacterium halotolerans type strain YIM 70093(T) (= DSM 44683(T)).</title>
        <authorList>
            <person name="Ruckert C."/>
            <person name="Albersmeier A."/>
            <person name="Al-Dilaimi A."/>
            <person name="Niehaus K."/>
            <person name="Szczepanowski R."/>
            <person name="Kalinowski J."/>
        </authorList>
    </citation>
    <scope>NUCLEOTIDE SEQUENCE [LARGE SCALE GENOMIC DNA]</scope>
    <source>
        <strain evidence="3">YIM 70093</strain>
    </source>
</reference>